<dbReference type="Proteomes" id="UP000535937">
    <property type="component" value="Unassembled WGS sequence"/>
</dbReference>
<reference evidence="4 5" key="1">
    <citation type="submission" date="2020-08" db="EMBL/GenBank/DDBJ databases">
        <title>Genomic Encyclopedia of Type Strains, Phase III (KMG-III): the genomes of soil and plant-associated and newly described type strains.</title>
        <authorList>
            <person name="Whitman W."/>
        </authorList>
    </citation>
    <scope>NUCLEOTIDE SEQUENCE [LARGE SCALE GENOMIC DNA]</scope>
    <source>
        <strain evidence="4 5">CECT 8799</strain>
    </source>
</reference>
<name>A0A7W4Z7Q7_9GAMM</name>
<dbReference type="InterPro" id="IPR026881">
    <property type="entry name" value="WYL_dom"/>
</dbReference>
<protein>
    <submittedName>
        <fullName evidence="4">Putative DNA-binding transcriptional regulator YafY</fullName>
    </submittedName>
</protein>
<evidence type="ECO:0000259" key="3">
    <source>
        <dbReference type="PROSITE" id="PS51000"/>
    </source>
</evidence>
<keyword evidence="1" id="KW-0805">Transcription regulation</keyword>
<dbReference type="PROSITE" id="PS52050">
    <property type="entry name" value="WYL"/>
    <property type="match status" value="1"/>
</dbReference>
<gene>
    <name evidence="4" type="ORF">FHS09_000565</name>
</gene>
<evidence type="ECO:0000313" key="4">
    <source>
        <dbReference type="EMBL" id="MBB3059757.1"/>
    </source>
</evidence>
<dbReference type="SUPFAM" id="SSF46785">
    <property type="entry name" value="Winged helix' DNA-binding domain"/>
    <property type="match status" value="1"/>
</dbReference>
<dbReference type="InterPro" id="IPR036388">
    <property type="entry name" value="WH-like_DNA-bd_sf"/>
</dbReference>
<feature type="domain" description="HTH deoR-type" evidence="3">
    <location>
        <begin position="4"/>
        <end position="63"/>
    </location>
</feature>
<organism evidence="4 5">
    <name type="scientific">Microbulbifer rhizosphaerae</name>
    <dbReference type="NCBI Taxonomy" id="1562603"/>
    <lineage>
        <taxon>Bacteria</taxon>
        <taxon>Pseudomonadati</taxon>
        <taxon>Pseudomonadota</taxon>
        <taxon>Gammaproteobacteria</taxon>
        <taxon>Cellvibrionales</taxon>
        <taxon>Microbulbiferaceae</taxon>
        <taxon>Microbulbifer</taxon>
    </lineage>
</organism>
<dbReference type="GO" id="GO:0003700">
    <property type="term" value="F:DNA-binding transcription factor activity"/>
    <property type="evidence" value="ECO:0007669"/>
    <property type="project" value="InterPro"/>
</dbReference>
<dbReference type="InterPro" id="IPR036390">
    <property type="entry name" value="WH_DNA-bd_sf"/>
</dbReference>
<dbReference type="GO" id="GO:0003677">
    <property type="term" value="F:DNA binding"/>
    <property type="evidence" value="ECO:0007669"/>
    <property type="project" value="UniProtKB-KW"/>
</dbReference>
<dbReference type="Gene3D" id="1.10.10.10">
    <property type="entry name" value="Winged helix-like DNA-binding domain superfamily/Winged helix DNA-binding domain"/>
    <property type="match status" value="1"/>
</dbReference>
<evidence type="ECO:0000313" key="5">
    <source>
        <dbReference type="Proteomes" id="UP000535937"/>
    </source>
</evidence>
<keyword evidence="2" id="KW-0804">Transcription</keyword>
<dbReference type="Pfam" id="PF08279">
    <property type="entry name" value="HTH_11"/>
    <property type="match status" value="1"/>
</dbReference>
<dbReference type="InterPro" id="IPR001034">
    <property type="entry name" value="DeoR_HTH"/>
</dbReference>
<dbReference type="PROSITE" id="PS51000">
    <property type="entry name" value="HTH_DEOR_2"/>
    <property type="match status" value="1"/>
</dbReference>
<accession>A0A7W4Z7Q7</accession>
<dbReference type="EMBL" id="JACHWZ010000002">
    <property type="protein sequence ID" value="MBB3059757.1"/>
    <property type="molecule type" value="Genomic_DNA"/>
</dbReference>
<keyword evidence="5" id="KW-1185">Reference proteome</keyword>
<evidence type="ECO:0000256" key="2">
    <source>
        <dbReference type="ARBA" id="ARBA00023163"/>
    </source>
</evidence>
<keyword evidence="4" id="KW-0238">DNA-binding</keyword>
<dbReference type="AlphaFoldDB" id="A0A7W4Z7Q7"/>
<evidence type="ECO:0000256" key="1">
    <source>
        <dbReference type="ARBA" id="ARBA00023015"/>
    </source>
</evidence>
<dbReference type="PIRSF" id="PIRSF016838">
    <property type="entry name" value="PafC"/>
    <property type="match status" value="1"/>
</dbReference>
<dbReference type="InterPro" id="IPR028349">
    <property type="entry name" value="PafC-like"/>
</dbReference>
<comment type="caution">
    <text evidence="4">The sequence shown here is derived from an EMBL/GenBank/DDBJ whole genome shotgun (WGS) entry which is preliminary data.</text>
</comment>
<sequence>MSNPTTRVLYLLELLQSRGQLSGRELADQLGVDGRTLRRYIATLEDLGIPIIAERGRYGGYSLVAGFKLPPMMFTNEETLAISLGLLAARELGAREAAPAAESAQAKLERVMPQNLKQRLRALRETVTLDFSPQAIADSELVATLAAAAQSLHSVQFSYLDNRERQTRRNFNPYGLVFRRGRWYAVGHCHLRDAIRSFRLDRMGKLQPLQMPFQRPRDFDAADYLKRSLAEIPRAIPVELLLRTDLPTASAELDGHMGILTPMDDGVLLQTRTGCLKWFARQLTRLPFKFSIQRPQELKEELGALARELLAIAGEA</sequence>
<dbReference type="InterPro" id="IPR051534">
    <property type="entry name" value="CBASS_pafABC_assoc_protein"/>
</dbReference>
<dbReference type="RefSeq" id="WP_183456473.1">
    <property type="nucleotide sequence ID" value="NZ_JACHWZ010000002.1"/>
</dbReference>
<dbReference type="Pfam" id="PF13280">
    <property type="entry name" value="WYL"/>
    <property type="match status" value="1"/>
</dbReference>
<dbReference type="InterPro" id="IPR013196">
    <property type="entry name" value="HTH_11"/>
</dbReference>
<dbReference type="PANTHER" id="PTHR34580:SF3">
    <property type="entry name" value="PROTEIN PAFB"/>
    <property type="match status" value="1"/>
</dbReference>
<dbReference type="PANTHER" id="PTHR34580">
    <property type="match status" value="1"/>
</dbReference>
<proteinExistence type="predicted"/>